<keyword evidence="1" id="KW-0812">Transmembrane</keyword>
<organism evidence="2 3">
    <name type="scientific">Streptomyces bacillaris</name>
    <dbReference type="NCBI Taxonomy" id="68179"/>
    <lineage>
        <taxon>Bacteria</taxon>
        <taxon>Bacillati</taxon>
        <taxon>Actinomycetota</taxon>
        <taxon>Actinomycetes</taxon>
        <taxon>Kitasatosporales</taxon>
        <taxon>Streptomycetaceae</taxon>
        <taxon>Streptomyces</taxon>
    </lineage>
</organism>
<reference evidence="2 3" key="1">
    <citation type="submission" date="2024-09" db="EMBL/GenBank/DDBJ databases">
        <title>The Natural Products Discovery Center: Release of the First 8490 Sequenced Strains for Exploring Actinobacteria Biosynthetic Diversity.</title>
        <authorList>
            <person name="Kalkreuter E."/>
            <person name="Kautsar S.A."/>
            <person name="Yang D."/>
            <person name="Bader C.D."/>
            <person name="Teijaro C.N."/>
            <person name="Fluegel L."/>
            <person name="Davis C.M."/>
            <person name="Simpson J.R."/>
            <person name="Lauterbach L."/>
            <person name="Steele A.D."/>
            <person name="Gui C."/>
            <person name="Meng S."/>
            <person name="Li G."/>
            <person name="Viehrig K."/>
            <person name="Ye F."/>
            <person name="Su P."/>
            <person name="Kiefer A.F."/>
            <person name="Nichols A."/>
            <person name="Cepeda A.J."/>
            <person name="Yan W."/>
            <person name="Fan B."/>
            <person name="Jiang Y."/>
            <person name="Adhikari A."/>
            <person name="Zheng C.-J."/>
            <person name="Schuster L."/>
            <person name="Cowan T.M."/>
            <person name="Smanski M.J."/>
            <person name="Chevrette M.G."/>
            <person name="De Carvalho L.P.S."/>
            <person name="Shen B."/>
        </authorList>
    </citation>
    <scope>NUCLEOTIDE SEQUENCE [LARGE SCALE GENOMIC DNA]</scope>
    <source>
        <strain evidence="2 3">NPDC058584</strain>
    </source>
</reference>
<dbReference type="RefSeq" id="WP_244209959.1">
    <property type="nucleotide sequence ID" value="NZ_JBHVRE010000025.1"/>
</dbReference>
<feature type="transmembrane region" description="Helical" evidence="1">
    <location>
        <begin position="133"/>
        <end position="153"/>
    </location>
</feature>
<keyword evidence="1" id="KW-1133">Transmembrane helix</keyword>
<sequence>MGRNSQRRRSARAARAAHNLRPDLSEISRVRAQKRLRADISTWMENPSKGPGGTFLEGEHPSDPTMVMAILMAWLVGAREQITEDQARDTVLWVSDNLGIQHDDLLQVAGFIGHPDAPNLTLNQAVERYENPMAFVLSMVLLSGGLVAAVGGADPDWLKQFDLTS</sequence>
<dbReference type="Proteomes" id="UP001598300">
    <property type="component" value="Unassembled WGS sequence"/>
</dbReference>
<evidence type="ECO:0000256" key="1">
    <source>
        <dbReference type="SAM" id="Phobius"/>
    </source>
</evidence>
<accession>A0ABW6DZP6</accession>
<evidence type="ECO:0000313" key="2">
    <source>
        <dbReference type="EMBL" id="MFD3958012.1"/>
    </source>
</evidence>
<protein>
    <submittedName>
        <fullName evidence="2">Uncharacterized protein</fullName>
    </submittedName>
</protein>
<evidence type="ECO:0000313" key="3">
    <source>
        <dbReference type="Proteomes" id="UP001598300"/>
    </source>
</evidence>
<keyword evidence="1" id="KW-0472">Membrane</keyword>
<name>A0ABW6DZP6_9ACTN</name>
<keyword evidence="3" id="KW-1185">Reference proteome</keyword>
<gene>
    <name evidence="2" type="ORF">ACFWR3_18325</name>
</gene>
<dbReference type="EMBL" id="JBHXPM010000016">
    <property type="protein sequence ID" value="MFD3958012.1"/>
    <property type="molecule type" value="Genomic_DNA"/>
</dbReference>
<comment type="caution">
    <text evidence="2">The sequence shown here is derived from an EMBL/GenBank/DDBJ whole genome shotgun (WGS) entry which is preliminary data.</text>
</comment>
<proteinExistence type="predicted"/>